<dbReference type="SUPFAM" id="SSF110019">
    <property type="entry name" value="ERO1-like"/>
    <property type="match status" value="1"/>
</dbReference>
<keyword evidence="7" id="KW-0256">Endoplasmic reticulum</keyword>
<dbReference type="AlphaFoldDB" id="A0A7S0CDV8"/>
<keyword evidence="5" id="KW-0285">Flavoprotein</keyword>
<keyword evidence="14" id="KW-0676">Redox-active center</keyword>
<dbReference type="InterPro" id="IPR037192">
    <property type="entry name" value="ERO1-like_sf"/>
</dbReference>
<keyword evidence="6" id="KW-0732">Signal</keyword>
<dbReference type="GO" id="GO:0034975">
    <property type="term" value="P:protein folding in endoplasmic reticulum"/>
    <property type="evidence" value="ECO:0007669"/>
    <property type="project" value="InterPro"/>
</dbReference>
<evidence type="ECO:0000256" key="13">
    <source>
        <dbReference type="ARBA" id="ARBA00023180"/>
    </source>
</evidence>
<comment type="subcellular location">
    <subcellularLocation>
        <location evidence="2">Endoplasmic reticulum membrane</location>
        <topology evidence="2">Peripheral membrane protein</topology>
        <orientation evidence="2">Lumenal side</orientation>
    </subcellularLocation>
</comment>
<evidence type="ECO:0000313" key="15">
    <source>
        <dbReference type="EMBL" id="CAD8420649.1"/>
    </source>
</evidence>
<evidence type="ECO:0000256" key="1">
    <source>
        <dbReference type="ARBA" id="ARBA00001974"/>
    </source>
</evidence>
<evidence type="ECO:0000256" key="3">
    <source>
        <dbReference type="ARBA" id="ARBA00008277"/>
    </source>
</evidence>
<dbReference type="GO" id="GO:0015035">
    <property type="term" value="F:protein-disulfide reductase activity"/>
    <property type="evidence" value="ECO:0007669"/>
    <property type="project" value="InterPro"/>
</dbReference>
<protein>
    <submittedName>
        <fullName evidence="15">Uncharacterized protein</fullName>
    </submittedName>
</protein>
<evidence type="ECO:0000256" key="14">
    <source>
        <dbReference type="ARBA" id="ARBA00023284"/>
    </source>
</evidence>
<dbReference type="GO" id="GO:0005789">
    <property type="term" value="C:endoplasmic reticulum membrane"/>
    <property type="evidence" value="ECO:0007669"/>
    <property type="project" value="UniProtKB-SubCell"/>
</dbReference>
<keyword evidence="9" id="KW-0249">Electron transport</keyword>
<sequence length="112" mass="12618">MPCEDYYDGSNVWEFIHKRICSNEFGDDGEDDSWRLGFNKAVSGLHSMTSAQVICEIGKKVAAGEEIEEEWNDAAVEYARKLNPTGQNPKALETFYFGYMLVLSVVAKAERV</sequence>
<dbReference type="Pfam" id="PF04137">
    <property type="entry name" value="ERO1"/>
    <property type="match status" value="1"/>
</dbReference>
<keyword evidence="8" id="KW-0274">FAD</keyword>
<keyword evidence="13" id="KW-0325">Glycoprotein</keyword>
<evidence type="ECO:0000256" key="6">
    <source>
        <dbReference type="ARBA" id="ARBA00022729"/>
    </source>
</evidence>
<dbReference type="GO" id="GO:0071949">
    <property type="term" value="F:FAD binding"/>
    <property type="evidence" value="ECO:0007669"/>
    <property type="project" value="InterPro"/>
</dbReference>
<evidence type="ECO:0000256" key="9">
    <source>
        <dbReference type="ARBA" id="ARBA00022982"/>
    </source>
</evidence>
<evidence type="ECO:0000256" key="11">
    <source>
        <dbReference type="ARBA" id="ARBA00023136"/>
    </source>
</evidence>
<name>A0A7S0CDV8_9STRA</name>
<evidence type="ECO:0000256" key="5">
    <source>
        <dbReference type="ARBA" id="ARBA00022630"/>
    </source>
</evidence>
<evidence type="ECO:0000256" key="2">
    <source>
        <dbReference type="ARBA" id="ARBA00004367"/>
    </source>
</evidence>
<organism evidence="15">
    <name type="scientific">Proboscia inermis</name>
    <dbReference type="NCBI Taxonomy" id="420281"/>
    <lineage>
        <taxon>Eukaryota</taxon>
        <taxon>Sar</taxon>
        <taxon>Stramenopiles</taxon>
        <taxon>Ochrophyta</taxon>
        <taxon>Bacillariophyta</taxon>
        <taxon>Coscinodiscophyceae</taxon>
        <taxon>Rhizosoleniophycidae</taxon>
        <taxon>Rhizosoleniales</taxon>
        <taxon>Rhizosoleniaceae</taxon>
        <taxon>Proboscia</taxon>
    </lineage>
</organism>
<keyword evidence="11" id="KW-0472">Membrane</keyword>
<evidence type="ECO:0000256" key="4">
    <source>
        <dbReference type="ARBA" id="ARBA00022448"/>
    </source>
</evidence>
<proteinExistence type="inferred from homology"/>
<evidence type="ECO:0000256" key="7">
    <source>
        <dbReference type="ARBA" id="ARBA00022824"/>
    </source>
</evidence>
<accession>A0A7S0CDV8</accession>
<keyword evidence="12" id="KW-1015">Disulfide bond</keyword>
<comment type="cofactor">
    <cofactor evidence="1">
        <name>FAD</name>
        <dbReference type="ChEBI" id="CHEBI:57692"/>
    </cofactor>
</comment>
<keyword evidence="4" id="KW-0813">Transport</keyword>
<evidence type="ECO:0000256" key="8">
    <source>
        <dbReference type="ARBA" id="ARBA00022827"/>
    </source>
</evidence>
<evidence type="ECO:0000256" key="12">
    <source>
        <dbReference type="ARBA" id="ARBA00023157"/>
    </source>
</evidence>
<keyword evidence="10" id="KW-0560">Oxidoreductase</keyword>
<reference evidence="15" key="1">
    <citation type="submission" date="2021-01" db="EMBL/GenBank/DDBJ databases">
        <authorList>
            <person name="Corre E."/>
            <person name="Pelletier E."/>
            <person name="Niang G."/>
            <person name="Scheremetjew M."/>
            <person name="Finn R."/>
            <person name="Kale V."/>
            <person name="Holt S."/>
            <person name="Cochrane G."/>
            <person name="Meng A."/>
            <person name="Brown T."/>
            <person name="Cohen L."/>
        </authorList>
    </citation>
    <scope>NUCLEOTIDE SEQUENCE</scope>
    <source>
        <strain evidence="15">CCAP1064/1</strain>
    </source>
</reference>
<dbReference type="EMBL" id="HBEL01035871">
    <property type="protein sequence ID" value="CAD8420649.1"/>
    <property type="molecule type" value="Transcribed_RNA"/>
</dbReference>
<gene>
    <name evidence="15" type="ORF">PINE0816_LOCUS16800</name>
</gene>
<comment type="similarity">
    <text evidence="3">Belongs to the EROs family.</text>
</comment>
<dbReference type="GO" id="GO:0016972">
    <property type="term" value="F:thiol oxidase activity"/>
    <property type="evidence" value="ECO:0007669"/>
    <property type="project" value="InterPro"/>
</dbReference>
<evidence type="ECO:0000256" key="10">
    <source>
        <dbReference type="ARBA" id="ARBA00023002"/>
    </source>
</evidence>
<dbReference type="InterPro" id="IPR007266">
    <property type="entry name" value="Ero1"/>
</dbReference>